<name>A0A1T4MLU6_9BACT</name>
<evidence type="ECO:0000256" key="2">
    <source>
        <dbReference type="ARBA" id="ARBA00023125"/>
    </source>
</evidence>
<dbReference type="Proteomes" id="UP000190367">
    <property type="component" value="Unassembled WGS sequence"/>
</dbReference>
<protein>
    <submittedName>
        <fullName evidence="5">AraC-type DNA-binding protein</fullName>
    </submittedName>
</protein>
<organism evidence="5 6">
    <name type="scientific">Chitinophaga eiseniae</name>
    <dbReference type="NCBI Taxonomy" id="634771"/>
    <lineage>
        <taxon>Bacteria</taxon>
        <taxon>Pseudomonadati</taxon>
        <taxon>Bacteroidota</taxon>
        <taxon>Chitinophagia</taxon>
        <taxon>Chitinophagales</taxon>
        <taxon>Chitinophagaceae</taxon>
        <taxon>Chitinophaga</taxon>
    </lineage>
</organism>
<dbReference type="PROSITE" id="PS00041">
    <property type="entry name" value="HTH_ARAC_FAMILY_1"/>
    <property type="match status" value="1"/>
</dbReference>
<dbReference type="InterPro" id="IPR009057">
    <property type="entry name" value="Homeodomain-like_sf"/>
</dbReference>
<dbReference type="Gene3D" id="1.10.10.60">
    <property type="entry name" value="Homeodomain-like"/>
    <property type="match status" value="2"/>
</dbReference>
<dbReference type="PANTHER" id="PTHR47893">
    <property type="entry name" value="REGULATORY PROTEIN PCHR"/>
    <property type="match status" value="1"/>
</dbReference>
<dbReference type="PRINTS" id="PR00032">
    <property type="entry name" value="HTHARAC"/>
</dbReference>
<dbReference type="PANTHER" id="PTHR47893:SF1">
    <property type="entry name" value="REGULATORY PROTEIN PCHR"/>
    <property type="match status" value="1"/>
</dbReference>
<evidence type="ECO:0000259" key="4">
    <source>
        <dbReference type="PROSITE" id="PS01124"/>
    </source>
</evidence>
<keyword evidence="6" id="KW-1185">Reference proteome</keyword>
<gene>
    <name evidence="5" type="ORF">SAMN04488128_1011165</name>
</gene>
<dbReference type="SUPFAM" id="SSF46689">
    <property type="entry name" value="Homeodomain-like"/>
    <property type="match status" value="2"/>
</dbReference>
<reference evidence="6" key="1">
    <citation type="submission" date="2017-02" db="EMBL/GenBank/DDBJ databases">
        <authorList>
            <person name="Varghese N."/>
            <person name="Submissions S."/>
        </authorList>
    </citation>
    <scope>NUCLEOTIDE SEQUENCE [LARGE SCALE GENOMIC DNA]</scope>
    <source>
        <strain evidence="6">DSM 22224</strain>
    </source>
</reference>
<dbReference type="InterPro" id="IPR053142">
    <property type="entry name" value="PchR_regulatory_protein"/>
</dbReference>
<feature type="domain" description="HTH araC/xylS-type" evidence="4">
    <location>
        <begin position="208"/>
        <end position="306"/>
    </location>
</feature>
<evidence type="ECO:0000256" key="3">
    <source>
        <dbReference type="ARBA" id="ARBA00023163"/>
    </source>
</evidence>
<keyword evidence="1" id="KW-0805">Transcription regulation</keyword>
<evidence type="ECO:0000256" key="1">
    <source>
        <dbReference type="ARBA" id="ARBA00023015"/>
    </source>
</evidence>
<dbReference type="PROSITE" id="PS01124">
    <property type="entry name" value="HTH_ARAC_FAMILY_2"/>
    <property type="match status" value="1"/>
</dbReference>
<proteinExistence type="predicted"/>
<dbReference type="InterPro" id="IPR018060">
    <property type="entry name" value="HTH_AraC"/>
</dbReference>
<sequence length="309" mass="35411">MVFHSMQLPAIRRYAARYKKGQMLFQCIEEDSDCSIWHNVFRLHETDTLVSSCQGPLLLLRVCLNGQFRFSAGGLGDFELAPGQAMLLFQPRPQSDLHLEGGEEYAVVDIVMPGKYMQHFLLYYAVLADFSEKITDQAAACLTTFPIRLPVTTLHGIDKLLNCTYMGTLRSMYVDARLMDIITEVLSLAEGNGKKEVSLSQDEIERILEIRKMLIENIDKHYRIKDLSKMAYMNEYKLKRGFQQIVGASIFDYQLNHRMQAAQAQLLGTEMSLEEITEATGYQHLSSFINAFRQHFGETPAAFRKNKRR</sequence>
<dbReference type="EMBL" id="FUWZ01000001">
    <property type="protein sequence ID" value="SJZ67923.1"/>
    <property type="molecule type" value="Genomic_DNA"/>
</dbReference>
<dbReference type="GO" id="GO:0003700">
    <property type="term" value="F:DNA-binding transcription factor activity"/>
    <property type="evidence" value="ECO:0007669"/>
    <property type="project" value="InterPro"/>
</dbReference>
<evidence type="ECO:0000313" key="5">
    <source>
        <dbReference type="EMBL" id="SJZ67923.1"/>
    </source>
</evidence>
<dbReference type="STRING" id="634771.SAMN04488128_1011165"/>
<dbReference type="InterPro" id="IPR018062">
    <property type="entry name" value="HTH_AraC-typ_CS"/>
</dbReference>
<evidence type="ECO:0000313" key="6">
    <source>
        <dbReference type="Proteomes" id="UP000190367"/>
    </source>
</evidence>
<accession>A0A1T4MLU6</accession>
<keyword evidence="3" id="KW-0804">Transcription</keyword>
<dbReference type="InterPro" id="IPR020449">
    <property type="entry name" value="Tscrpt_reg_AraC-type_HTH"/>
</dbReference>
<dbReference type="Pfam" id="PF12833">
    <property type="entry name" value="HTH_18"/>
    <property type="match status" value="1"/>
</dbReference>
<dbReference type="AlphaFoldDB" id="A0A1T4MLU6"/>
<dbReference type="SMART" id="SM00342">
    <property type="entry name" value="HTH_ARAC"/>
    <property type="match status" value="1"/>
</dbReference>
<dbReference type="GO" id="GO:0043565">
    <property type="term" value="F:sequence-specific DNA binding"/>
    <property type="evidence" value="ECO:0007669"/>
    <property type="project" value="InterPro"/>
</dbReference>
<keyword evidence="2 5" id="KW-0238">DNA-binding</keyword>